<dbReference type="GO" id="GO:0000155">
    <property type="term" value="F:phosphorelay sensor kinase activity"/>
    <property type="evidence" value="ECO:0007669"/>
    <property type="project" value="InterPro"/>
</dbReference>
<feature type="transmembrane region" description="Helical" evidence="9">
    <location>
        <begin position="154"/>
        <end position="173"/>
    </location>
</feature>
<dbReference type="SUPFAM" id="SSF55785">
    <property type="entry name" value="PYP-like sensor domain (PAS domain)"/>
    <property type="match status" value="1"/>
</dbReference>
<dbReference type="InterPro" id="IPR005467">
    <property type="entry name" value="His_kinase_dom"/>
</dbReference>
<evidence type="ECO:0000256" key="1">
    <source>
        <dbReference type="ARBA" id="ARBA00000085"/>
    </source>
</evidence>
<keyword evidence="7" id="KW-0902">Two-component regulatory system</keyword>
<evidence type="ECO:0000256" key="8">
    <source>
        <dbReference type="ARBA" id="ARBA00023136"/>
    </source>
</evidence>
<evidence type="ECO:0000256" key="6">
    <source>
        <dbReference type="ARBA" id="ARBA00022777"/>
    </source>
</evidence>
<keyword evidence="9" id="KW-0812">Transmembrane</keyword>
<feature type="transmembrane region" description="Helical" evidence="9">
    <location>
        <begin position="6"/>
        <end position="29"/>
    </location>
</feature>
<dbReference type="CDD" id="cd00082">
    <property type="entry name" value="HisKA"/>
    <property type="match status" value="1"/>
</dbReference>
<dbReference type="Pfam" id="PF00989">
    <property type="entry name" value="PAS"/>
    <property type="match status" value="1"/>
</dbReference>
<dbReference type="AlphaFoldDB" id="A0A1M4SQD7"/>
<dbReference type="PRINTS" id="PR00344">
    <property type="entry name" value="BCTRLSENSOR"/>
</dbReference>
<dbReference type="NCBIfam" id="TIGR00229">
    <property type="entry name" value="sensory_box"/>
    <property type="match status" value="1"/>
</dbReference>
<dbReference type="FunFam" id="1.10.287.130:FF:000001">
    <property type="entry name" value="Two-component sensor histidine kinase"/>
    <property type="match status" value="1"/>
</dbReference>
<dbReference type="InterPro" id="IPR003594">
    <property type="entry name" value="HATPase_dom"/>
</dbReference>
<evidence type="ECO:0000256" key="5">
    <source>
        <dbReference type="ARBA" id="ARBA00022679"/>
    </source>
</evidence>
<organism evidence="12 13">
    <name type="scientific">Lactonifactor longoviformis DSM 17459</name>
    <dbReference type="NCBI Taxonomy" id="1122155"/>
    <lineage>
        <taxon>Bacteria</taxon>
        <taxon>Bacillati</taxon>
        <taxon>Bacillota</taxon>
        <taxon>Clostridia</taxon>
        <taxon>Eubacteriales</taxon>
        <taxon>Clostridiaceae</taxon>
        <taxon>Lactonifactor</taxon>
    </lineage>
</organism>
<dbReference type="SUPFAM" id="SSF55874">
    <property type="entry name" value="ATPase domain of HSP90 chaperone/DNA topoisomerase II/histidine kinase"/>
    <property type="match status" value="1"/>
</dbReference>
<keyword evidence="5" id="KW-0808">Transferase</keyword>
<dbReference type="Pfam" id="PF00512">
    <property type="entry name" value="HisKA"/>
    <property type="match status" value="1"/>
</dbReference>
<evidence type="ECO:0000313" key="13">
    <source>
        <dbReference type="Proteomes" id="UP000184245"/>
    </source>
</evidence>
<feature type="domain" description="Histidine kinase" evidence="10">
    <location>
        <begin position="344"/>
        <end position="555"/>
    </location>
</feature>
<dbReference type="InterPro" id="IPR035965">
    <property type="entry name" value="PAS-like_dom_sf"/>
</dbReference>
<dbReference type="FunFam" id="3.30.565.10:FF:000006">
    <property type="entry name" value="Sensor histidine kinase WalK"/>
    <property type="match status" value="1"/>
</dbReference>
<dbReference type="Proteomes" id="UP000184245">
    <property type="component" value="Unassembled WGS sequence"/>
</dbReference>
<dbReference type="GO" id="GO:0016036">
    <property type="term" value="P:cellular response to phosphate starvation"/>
    <property type="evidence" value="ECO:0007669"/>
    <property type="project" value="TreeGrafter"/>
</dbReference>
<dbReference type="PROSITE" id="PS50109">
    <property type="entry name" value="HIS_KIN"/>
    <property type="match status" value="1"/>
</dbReference>
<dbReference type="CDD" id="cd00075">
    <property type="entry name" value="HATPase"/>
    <property type="match status" value="1"/>
</dbReference>
<dbReference type="InterPro" id="IPR003661">
    <property type="entry name" value="HisK_dim/P_dom"/>
</dbReference>
<dbReference type="PROSITE" id="PS50112">
    <property type="entry name" value="PAS"/>
    <property type="match status" value="1"/>
</dbReference>
<dbReference type="OrthoDB" id="9813151at2"/>
<evidence type="ECO:0000313" key="12">
    <source>
        <dbReference type="EMBL" id="SHE34401.1"/>
    </source>
</evidence>
<keyword evidence="4" id="KW-0597">Phosphoprotein</keyword>
<evidence type="ECO:0000256" key="2">
    <source>
        <dbReference type="ARBA" id="ARBA00004370"/>
    </source>
</evidence>
<dbReference type="SMART" id="SM00388">
    <property type="entry name" value="HisKA"/>
    <property type="match status" value="1"/>
</dbReference>
<dbReference type="InterPro" id="IPR036097">
    <property type="entry name" value="HisK_dim/P_sf"/>
</dbReference>
<dbReference type="InterPro" id="IPR013767">
    <property type="entry name" value="PAS_fold"/>
</dbReference>
<dbReference type="InterPro" id="IPR004358">
    <property type="entry name" value="Sig_transdc_His_kin-like_C"/>
</dbReference>
<protein>
    <recommendedName>
        <fullName evidence="3">histidine kinase</fullName>
        <ecNumber evidence="3">2.7.13.3</ecNumber>
    </recommendedName>
</protein>
<keyword evidence="8 9" id="KW-0472">Membrane</keyword>
<dbReference type="GO" id="GO:0004721">
    <property type="term" value="F:phosphoprotein phosphatase activity"/>
    <property type="evidence" value="ECO:0007669"/>
    <property type="project" value="TreeGrafter"/>
</dbReference>
<dbReference type="InterPro" id="IPR000014">
    <property type="entry name" value="PAS"/>
</dbReference>
<evidence type="ECO:0000259" key="11">
    <source>
        <dbReference type="PROSITE" id="PS50112"/>
    </source>
</evidence>
<dbReference type="EC" id="2.7.13.3" evidence="3"/>
<dbReference type="Gene3D" id="1.10.287.130">
    <property type="match status" value="1"/>
</dbReference>
<accession>A0A1M4SQD7</accession>
<dbReference type="InterPro" id="IPR050351">
    <property type="entry name" value="BphY/WalK/GraS-like"/>
</dbReference>
<dbReference type="Pfam" id="PF02518">
    <property type="entry name" value="HATPase_c"/>
    <property type="match status" value="1"/>
</dbReference>
<dbReference type="GO" id="GO:0005886">
    <property type="term" value="C:plasma membrane"/>
    <property type="evidence" value="ECO:0007669"/>
    <property type="project" value="TreeGrafter"/>
</dbReference>
<keyword evidence="13" id="KW-1185">Reference proteome</keyword>
<dbReference type="RefSeq" id="WP_072848352.1">
    <property type="nucleotide sequence ID" value="NZ_FQVI01000001.1"/>
</dbReference>
<feature type="domain" description="PAS" evidence="11">
    <location>
        <begin position="225"/>
        <end position="264"/>
    </location>
</feature>
<keyword evidence="9" id="KW-1133">Transmembrane helix</keyword>
<gene>
    <name evidence="12" type="ORF">SAMN02745158_00211</name>
</gene>
<name>A0A1M4SQD7_9CLOT</name>
<dbReference type="EMBL" id="FQVI01000001">
    <property type="protein sequence ID" value="SHE34401.1"/>
    <property type="molecule type" value="Genomic_DNA"/>
</dbReference>
<reference evidence="12 13" key="1">
    <citation type="submission" date="2016-11" db="EMBL/GenBank/DDBJ databases">
        <authorList>
            <person name="Jaros S."/>
            <person name="Januszkiewicz K."/>
            <person name="Wedrychowicz H."/>
        </authorList>
    </citation>
    <scope>NUCLEOTIDE SEQUENCE [LARGE SCALE GENOMIC DNA]</scope>
    <source>
        <strain evidence="12 13">DSM 17459</strain>
    </source>
</reference>
<evidence type="ECO:0000256" key="9">
    <source>
        <dbReference type="SAM" id="Phobius"/>
    </source>
</evidence>
<dbReference type="GO" id="GO:0006355">
    <property type="term" value="P:regulation of DNA-templated transcription"/>
    <property type="evidence" value="ECO:0007669"/>
    <property type="project" value="InterPro"/>
</dbReference>
<dbReference type="STRING" id="1122155.SAMN02745158_00211"/>
<proteinExistence type="predicted"/>
<evidence type="ECO:0000256" key="3">
    <source>
        <dbReference type="ARBA" id="ARBA00012438"/>
    </source>
</evidence>
<comment type="catalytic activity">
    <reaction evidence="1">
        <text>ATP + protein L-histidine = ADP + protein N-phospho-L-histidine.</text>
        <dbReference type="EC" id="2.7.13.3"/>
    </reaction>
</comment>
<dbReference type="SMART" id="SM00387">
    <property type="entry name" value="HATPase_c"/>
    <property type="match status" value="1"/>
</dbReference>
<dbReference type="SMART" id="SM00091">
    <property type="entry name" value="PAS"/>
    <property type="match status" value="1"/>
</dbReference>
<sequence>MRKKIFGNMCVISILAILVTSIFVVGVFYGDFVEKMKSEVETEAGYIKTAVEQMGEEYLDEILSQPEVNRRNRITLVNSDGTVIFDSYYNPQSLENHRKRPEIQAALTEGTGRCSRVSDTLQQETYYYALKLDNGMVLRVANTSSSVYASLLRVIPLVLLICVIVSAITMLIATRQTKKIVQPINELNLKKPEENDTYDELAPLLGRLEKQNKTIKLQIEELKVKQREFTALTENMSEGFLVIDQDGNVLSYNSSALELLGMKQAIGEKQNILTFNRSVGLQNVVDEALKGNPSEQEIQVEGKYCQIMANPVTSKKQIKGAVIVIMDVTEKQQREQMRREFSANVSHELKTPLTSISGYAEIMKNGLVKQEDIPRFAENIYKETARLITMVGDIIKLSQLDENQVALQKEEVDLYSVAKEVVERLQATASGHKVTLSLLGESRTVNGVRQILDEMIYNLCINGIIYNREGGYVQVRVENREGHTILAVKDNGIGIPQSDQQRVFERFYRVDKSHSKQVGGTGLGLSIVKHGAMFHRAGIEMDSIPGSGTEIRIVW</sequence>
<evidence type="ECO:0000256" key="7">
    <source>
        <dbReference type="ARBA" id="ARBA00023012"/>
    </source>
</evidence>
<dbReference type="SUPFAM" id="SSF47384">
    <property type="entry name" value="Homodimeric domain of signal transducing histidine kinase"/>
    <property type="match status" value="1"/>
</dbReference>
<evidence type="ECO:0000256" key="4">
    <source>
        <dbReference type="ARBA" id="ARBA00022553"/>
    </source>
</evidence>
<keyword evidence="6 12" id="KW-0418">Kinase</keyword>
<dbReference type="CDD" id="cd00130">
    <property type="entry name" value="PAS"/>
    <property type="match status" value="1"/>
</dbReference>
<evidence type="ECO:0000259" key="10">
    <source>
        <dbReference type="PROSITE" id="PS50109"/>
    </source>
</evidence>
<dbReference type="PANTHER" id="PTHR45453:SF1">
    <property type="entry name" value="PHOSPHATE REGULON SENSOR PROTEIN PHOR"/>
    <property type="match status" value="1"/>
</dbReference>
<dbReference type="Gene3D" id="3.30.450.20">
    <property type="entry name" value="PAS domain"/>
    <property type="match status" value="1"/>
</dbReference>
<dbReference type="PANTHER" id="PTHR45453">
    <property type="entry name" value="PHOSPHATE REGULON SENSOR PROTEIN PHOR"/>
    <property type="match status" value="1"/>
</dbReference>
<comment type="subcellular location">
    <subcellularLocation>
        <location evidence="2">Membrane</location>
    </subcellularLocation>
</comment>
<dbReference type="Gene3D" id="3.30.565.10">
    <property type="entry name" value="Histidine kinase-like ATPase, C-terminal domain"/>
    <property type="match status" value="1"/>
</dbReference>
<dbReference type="InterPro" id="IPR036890">
    <property type="entry name" value="HATPase_C_sf"/>
</dbReference>